<evidence type="ECO:0000256" key="5">
    <source>
        <dbReference type="ARBA" id="ARBA00051722"/>
    </source>
</evidence>
<dbReference type="GeneID" id="111119719"/>
<dbReference type="PANTHER" id="PTHR19134:SF562">
    <property type="entry name" value="PROTEIN-TYROSINE-PHOSPHATASE"/>
    <property type="match status" value="1"/>
</dbReference>
<organism evidence="9 10">
    <name type="scientific">Crassostrea virginica</name>
    <name type="common">Eastern oyster</name>
    <dbReference type="NCBI Taxonomy" id="6565"/>
    <lineage>
        <taxon>Eukaryota</taxon>
        <taxon>Metazoa</taxon>
        <taxon>Spiralia</taxon>
        <taxon>Lophotrochozoa</taxon>
        <taxon>Mollusca</taxon>
        <taxon>Bivalvia</taxon>
        <taxon>Autobranchia</taxon>
        <taxon>Pteriomorphia</taxon>
        <taxon>Ostreida</taxon>
        <taxon>Ostreoidea</taxon>
        <taxon>Ostreidae</taxon>
        <taxon>Crassostrea</taxon>
    </lineage>
</organism>
<keyword evidence="3" id="KW-0378">Hydrolase</keyword>
<evidence type="ECO:0000256" key="6">
    <source>
        <dbReference type="SAM" id="SignalP"/>
    </source>
</evidence>
<reference evidence="10" key="1">
    <citation type="submission" date="2025-08" db="UniProtKB">
        <authorList>
            <consortium name="RefSeq"/>
        </authorList>
    </citation>
    <scope>IDENTIFICATION</scope>
    <source>
        <tissue evidence="10">Whole sample</tissue>
    </source>
</reference>
<dbReference type="InterPro" id="IPR016130">
    <property type="entry name" value="Tyr_Pase_AS"/>
</dbReference>
<dbReference type="PROSITE" id="PS50056">
    <property type="entry name" value="TYR_PHOSPHATASE_2"/>
    <property type="match status" value="2"/>
</dbReference>
<keyword evidence="6" id="KW-0732">Signal</keyword>
<dbReference type="InterPro" id="IPR009030">
    <property type="entry name" value="Growth_fac_rcpt_cys_sf"/>
</dbReference>
<evidence type="ECO:0000256" key="3">
    <source>
        <dbReference type="ARBA" id="ARBA00022801"/>
    </source>
</evidence>
<evidence type="ECO:0000313" key="9">
    <source>
        <dbReference type="Proteomes" id="UP000694844"/>
    </source>
</evidence>
<feature type="chain" id="PRO_5034372984" description="protein-tyrosine-phosphatase" evidence="6">
    <location>
        <begin position="21"/>
        <end position="1418"/>
    </location>
</feature>
<evidence type="ECO:0000313" key="10">
    <source>
        <dbReference type="RefSeq" id="XP_022315863.1"/>
    </source>
</evidence>
<dbReference type="SUPFAM" id="SSF57184">
    <property type="entry name" value="Growth factor receptor domain"/>
    <property type="match status" value="1"/>
</dbReference>
<dbReference type="SMART" id="SM00404">
    <property type="entry name" value="PTPc_motif"/>
    <property type="match status" value="2"/>
</dbReference>
<comment type="catalytic activity">
    <reaction evidence="5">
        <text>O-phospho-L-tyrosyl-[protein] + H2O = L-tyrosyl-[protein] + phosphate</text>
        <dbReference type="Rhea" id="RHEA:10684"/>
        <dbReference type="Rhea" id="RHEA-COMP:10136"/>
        <dbReference type="Rhea" id="RHEA-COMP:20101"/>
        <dbReference type="ChEBI" id="CHEBI:15377"/>
        <dbReference type="ChEBI" id="CHEBI:43474"/>
        <dbReference type="ChEBI" id="CHEBI:46858"/>
        <dbReference type="ChEBI" id="CHEBI:61978"/>
        <dbReference type="EC" id="3.1.3.48"/>
    </reaction>
</comment>
<dbReference type="Pfam" id="PF00102">
    <property type="entry name" value="Y_phosphatase"/>
    <property type="match status" value="2"/>
</dbReference>
<evidence type="ECO:0000256" key="1">
    <source>
        <dbReference type="ARBA" id="ARBA00009580"/>
    </source>
</evidence>
<evidence type="ECO:0000259" key="7">
    <source>
        <dbReference type="PROSITE" id="PS50055"/>
    </source>
</evidence>
<feature type="domain" description="Tyrosine-protein phosphatase" evidence="7">
    <location>
        <begin position="1156"/>
        <end position="1396"/>
    </location>
</feature>
<dbReference type="Proteomes" id="UP000694844">
    <property type="component" value="Chromosome 2"/>
</dbReference>
<dbReference type="SMART" id="SM00194">
    <property type="entry name" value="PTPc"/>
    <property type="match status" value="2"/>
</dbReference>
<dbReference type="Gene3D" id="2.170.300.10">
    <property type="entry name" value="Tie2 ligand-binding domain superfamily"/>
    <property type="match status" value="2"/>
</dbReference>
<name>A0A8B8CJ49_CRAVI</name>
<dbReference type="InterPro" id="IPR000387">
    <property type="entry name" value="Tyr_Pase_dom"/>
</dbReference>
<dbReference type="PROSITE" id="PS00383">
    <property type="entry name" value="TYR_PHOSPHATASE_1"/>
    <property type="match status" value="1"/>
</dbReference>
<sequence length="1418" mass="158949">MYSIGFGLLIYISFIVLVEGQCFNESTCECHCKDCFSDCKSCLPGWSGSITNLCQKGNTLFNFSGVISKDSKLLDGDKTSSEENSDSDPSMLVQLRNSTSITQLTVHLELETEETYQIFVKDSKTSRDPSFLCDTYTHNEGRDTKTIIFKCKQPLVGTYIEIVPLKAKSIKVFEIEHFECSDGTYGENCSNICSDACGNQCDKDTGDCVCKAGFYGKLCNNVCSNLCKNSKCHSQSGDCIDCNPGRYGPSCQNNCSQGCRDPCNMTSGSCTCKQGYFLANCSQVCSKHCTNSGCVKENGTCLTCITGNYGPKCDLTCLGDCDGGCNKFTGECGTCTKTKYGPLCNKTCPVTCEDELCERQTGECNMCVRGFWGDRCSENCSINCEGGICDKHSGECEQCKKGLWGDRCSENCSINCEGGICDKHSGECEQCKRGFWGDRCSENCSINCEGGICYKKFGDCKQCKGGFWGVNCSDVCPRNCENCVNKFKCHNCSNGWYGVSCENPCPDHCGDSRSCDKVTGNCHICSLGYFGNTCNRKCSKYCDPTEMCDQENGRCKKCKAGRGGGNCTEMCNVQCKNFTCHKNESCVHGCKDGWFGPKCTEKCSLAVRNCAKCNDTTEPEPVCQRCFESWYLRDSECHKCPQNCISCKSDEKCFQCEKNMFHGETCKSTCDRACINNTCDLTGNCIYGCEKKKYGRECDQDCPIECKTCQNSSHCLTCEDGYEGALCSAGVDGRKKKADDCDAFDDTCTNDADSSFTSYLVVLAIVPLICLVPFLIIGLLKQKWKNRGLKSETEIIVLLDSKKRGPHYENIDISAYVTRGSVAFLEEIDQSNNDVLNDDIIKIENHVYVNVKVSRISTSSLWEYMLKNTANGNFLKEFQELPDGLLLRATEAKKAENKKRNRYKHIYPYDTNRVVLAAENEESCYINASFVDGFENPKEYIAAQGPFTSETVVDFWRMVWQQSVNAIVVLTNLEENGIMKCKKYWPSTQKTYGGIEVKNISSVSSNYHTVHSFHLLKESESRDLELFHFTAWPDKGVPSDVNSILDFRRIVKTKTGITNPIVVHCSAGIGRTGTYIALDYLINQGQRDKSVDVISCVTKLRNQRAHLVQTVEQYIYLYGALTKELTGKQSMVREGEFLTSYNQLKIPNPDIRKSELEEEFSLIEKLLPEVNEIQCQAAKDINNRPKNRYSNILAGDNDRVYLNGEGSDYINAIFLPSAQHRFGYIITNTPMDNTVEDFLSMVEEQEVYTIVQLTDNDEIDGWPGNYRFTPTSEKQRFDSFDLQSYQFHNNQVVHLYNGHLWNGKRFVPSGYRALASLVDAVLEERRNHSGSPVLVVCQNGAERSGLFCVLANLVEQLHLFRSVDVLQTVLNVRHRRSQVVPCMEQLEYIYDFIDNYLKMQNGEHVDEIVYFNEPNGLV</sequence>
<dbReference type="PRINTS" id="PR00700">
    <property type="entry name" value="PRTYPHPHTASE"/>
</dbReference>
<accession>A0A8B8CJ49</accession>
<evidence type="ECO:0000259" key="8">
    <source>
        <dbReference type="PROSITE" id="PS50056"/>
    </source>
</evidence>
<evidence type="ECO:0000256" key="4">
    <source>
        <dbReference type="ARBA" id="ARBA00022912"/>
    </source>
</evidence>
<protein>
    <recommendedName>
        <fullName evidence="2">protein-tyrosine-phosphatase</fullName>
        <ecNumber evidence="2">3.1.3.48</ecNumber>
    </recommendedName>
</protein>
<keyword evidence="4" id="KW-0904">Protein phosphatase</keyword>
<feature type="domain" description="Tyrosine-protein phosphatase" evidence="7">
    <location>
        <begin position="874"/>
        <end position="1124"/>
    </location>
</feature>
<dbReference type="OrthoDB" id="27819at2759"/>
<feature type="signal peptide" evidence="6">
    <location>
        <begin position="1"/>
        <end position="20"/>
    </location>
</feature>
<dbReference type="InterPro" id="IPR050348">
    <property type="entry name" value="Protein-Tyr_Phosphatase"/>
</dbReference>
<dbReference type="FunFam" id="3.90.190.10:FF:000102">
    <property type="entry name" value="Receptor-type tyrosine-protein phosphatase"/>
    <property type="match status" value="1"/>
</dbReference>
<dbReference type="PROSITE" id="PS50055">
    <property type="entry name" value="TYR_PHOSPHATASE_PTP"/>
    <property type="match status" value="2"/>
</dbReference>
<dbReference type="InterPro" id="IPR000242">
    <property type="entry name" value="PTP_cat"/>
</dbReference>
<evidence type="ECO:0000256" key="2">
    <source>
        <dbReference type="ARBA" id="ARBA00013064"/>
    </source>
</evidence>
<dbReference type="KEGG" id="cvn:111119719"/>
<dbReference type="PANTHER" id="PTHR19134">
    <property type="entry name" value="RECEPTOR-TYPE TYROSINE-PROTEIN PHOSPHATASE"/>
    <property type="match status" value="1"/>
</dbReference>
<feature type="domain" description="Tyrosine specific protein phosphatases" evidence="8">
    <location>
        <begin position="1312"/>
        <end position="1387"/>
    </location>
</feature>
<gene>
    <name evidence="10" type="primary">LOC111119719</name>
</gene>
<dbReference type="RefSeq" id="XP_022315863.1">
    <property type="nucleotide sequence ID" value="XM_022460155.1"/>
</dbReference>
<dbReference type="SMART" id="SM00181">
    <property type="entry name" value="EGF"/>
    <property type="match status" value="12"/>
</dbReference>
<comment type="similarity">
    <text evidence="1">Belongs to the protein-tyrosine phosphatase family.</text>
</comment>
<dbReference type="Gene3D" id="3.90.190.10">
    <property type="entry name" value="Protein tyrosine phosphatase superfamily"/>
    <property type="match status" value="2"/>
</dbReference>
<dbReference type="CDD" id="cd00047">
    <property type="entry name" value="PTPc"/>
    <property type="match status" value="2"/>
</dbReference>
<dbReference type="EC" id="3.1.3.48" evidence="2"/>
<dbReference type="InterPro" id="IPR029021">
    <property type="entry name" value="Prot-tyrosine_phosphatase-like"/>
</dbReference>
<dbReference type="GO" id="GO:0004725">
    <property type="term" value="F:protein tyrosine phosphatase activity"/>
    <property type="evidence" value="ECO:0007669"/>
    <property type="project" value="UniProtKB-EC"/>
</dbReference>
<dbReference type="InterPro" id="IPR000742">
    <property type="entry name" value="EGF"/>
</dbReference>
<feature type="domain" description="Tyrosine specific protein phosphatases" evidence="8">
    <location>
        <begin position="1045"/>
        <end position="1115"/>
    </location>
</feature>
<keyword evidence="9" id="KW-1185">Reference proteome</keyword>
<dbReference type="SUPFAM" id="SSF52799">
    <property type="entry name" value="(Phosphotyrosine protein) phosphatases II"/>
    <property type="match status" value="2"/>
</dbReference>
<proteinExistence type="inferred from homology"/>
<dbReference type="InterPro" id="IPR003595">
    <property type="entry name" value="Tyr_Pase_cat"/>
</dbReference>